<name>A0A0F9MDR9_9ZZZZ</name>
<feature type="non-terminal residue" evidence="1">
    <location>
        <position position="26"/>
    </location>
</feature>
<accession>A0A0F9MDR9</accession>
<reference evidence="1" key="1">
    <citation type="journal article" date="2015" name="Nature">
        <title>Complex archaea that bridge the gap between prokaryotes and eukaryotes.</title>
        <authorList>
            <person name="Spang A."/>
            <person name="Saw J.H."/>
            <person name="Jorgensen S.L."/>
            <person name="Zaremba-Niedzwiedzka K."/>
            <person name="Martijn J."/>
            <person name="Lind A.E."/>
            <person name="van Eijk R."/>
            <person name="Schleper C."/>
            <person name="Guy L."/>
            <person name="Ettema T.J."/>
        </authorList>
    </citation>
    <scope>NUCLEOTIDE SEQUENCE</scope>
</reference>
<organism evidence="1">
    <name type="scientific">marine sediment metagenome</name>
    <dbReference type="NCBI Taxonomy" id="412755"/>
    <lineage>
        <taxon>unclassified sequences</taxon>
        <taxon>metagenomes</taxon>
        <taxon>ecological metagenomes</taxon>
    </lineage>
</organism>
<proteinExistence type="predicted"/>
<comment type="caution">
    <text evidence="1">The sequence shown here is derived from an EMBL/GenBank/DDBJ whole genome shotgun (WGS) entry which is preliminary data.</text>
</comment>
<protein>
    <submittedName>
        <fullName evidence="1">Uncharacterized protein</fullName>
    </submittedName>
</protein>
<evidence type="ECO:0000313" key="1">
    <source>
        <dbReference type="EMBL" id="KKM97486.1"/>
    </source>
</evidence>
<dbReference type="EMBL" id="LAZR01005742">
    <property type="protein sequence ID" value="KKM97486.1"/>
    <property type="molecule type" value="Genomic_DNA"/>
</dbReference>
<sequence length="26" mass="2854">MKIRNGFVSNSSSSSFVIRGVKLKIV</sequence>
<gene>
    <name evidence="1" type="ORF">LCGC14_1167370</name>
</gene>
<dbReference type="AlphaFoldDB" id="A0A0F9MDR9"/>